<accession>A0A4Y9SSN5</accession>
<comment type="caution">
    <text evidence="1">The sequence shown here is derived from an EMBL/GenBank/DDBJ whole genome shotgun (WGS) entry which is preliminary data.</text>
</comment>
<keyword evidence="2" id="KW-1185">Reference proteome</keyword>
<evidence type="ECO:0000313" key="1">
    <source>
        <dbReference type="EMBL" id="TFW27756.1"/>
    </source>
</evidence>
<evidence type="ECO:0000313" key="2">
    <source>
        <dbReference type="Proteomes" id="UP000297258"/>
    </source>
</evidence>
<evidence type="ECO:0008006" key="3">
    <source>
        <dbReference type="Google" id="ProtNLM"/>
    </source>
</evidence>
<sequence length="148" mass="16644">MSFVYHGALFLENKPKVDGGECARLIQNLLPWVGHTSRWQPGENVIDVLASGRQIEQGTAIATFVDGRYPTYGHRHAALFLWPITSCTFDPKTGQCKIMAIKMMDQWNPHPGAHFKKDHISSRDVLPYGKNAAAWPISDNASMFYIIE</sequence>
<organism evidence="1 2">
    <name type="scientific">Massilia horti</name>
    <dbReference type="NCBI Taxonomy" id="2562153"/>
    <lineage>
        <taxon>Bacteria</taxon>
        <taxon>Pseudomonadati</taxon>
        <taxon>Pseudomonadota</taxon>
        <taxon>Betaproteobacteria</taxon>
        <taxon>Burkholderiales</taxon>
        <taxon>Oxalobacteraceae</taxon>
        <taxon>Telluria group</taxon>
        <taxon>Massilia</taxon>
    </lineage>
</organism>
<proteinExistence type="predicted"/>
<dbReference type="RefSeq" id="WP_135191995.1">
    <property type="nucleotide sequence ID" value="NZ_SPUM01000146.1"/>
</dbReference>
<dbReference type="NCBIfam" id="NF033857">
    <property type="entry name" value="BPSL0067_fam"/>
    <property type="match status" value="1"/>
</dbReference>
<dbReference type="Proteomes" id="UP000297258">
    <property type="component" value="Unassembled WGS sequence"/>
</dbReference>
<name>A0A4Y9SSN5_9BURK</name>
<reference evidence="1 2" key="1">
    <citation type="submission" date="2019-03" db="EMBL/GenBank/DDBJ databases">
        <title>Draft genome of Massilia hortus sp. nov., a novel bacterial species of the Oxalobacteraceae family.</title>
        <authorList>
            <person name="Peta V."/>
            <person name="Raths R."/>
            <person name="Bucking H."/>
        </authorList>
    </citation>
    <scope>NUCLEOTIDE SEQUENCE [LARGE SCALE GENOMIC DNA]</scope>
    <source>
        <strain evidence="1 2">ONC3</strain>
    </source>
</reference>
<protein>
    <recommendedName>
        <fullName evidence="3">BPSL0067 family protein</fullName>
    </recommendedName>
</protein>
<dbReference type="EMBL" id="SPUM01000146">
    <property type="protein sequence ID" value="TFW27756.1"/>
    <property type="molecule type" value="Genomic_DNA"/>
</dbReference>
<dbReference type="InterPro" id="IPR047746">
    <property type="entry name" value="Dae2/Tae2-like"/>
</dbReference>
<gene>
    <name evidence="1" type="ORF">E4O92_23125</name>
</gene>
<dbReference type="AlphaFoldDB" id="A0A4Y9SSN5"/>
<dbReference type="OrthoDB" id="8758209at2"/>